<accession>A0A371HU87</accession>
<keyword evidence="1" id="KW-0175">Coiled coil</keyword>
<dbReference type="AlphaFoldDB" id="A0A371HU87"/>
<protein>
    <recommendedName>
        <fullName evidence="2">DUF7745 domain-containing protein</fullName>
    </recommendedName>
</protein>
<dbReference type="EMBL" id="QJKJ01001701">
    <property type="protein sequence ID" value="RDY06353.1"/>
    <property type="molecule type" value="Genomic_DNA"/>
</dbReference>
<comment type="caution">
    <text evidence="3">The sequence shown here is derived from an EMBL/GenBank/DDBJ whole genome shotgun (WGS) entry which is preliminary data.</text>
</comment>
<dbReference type="PANTHER" id="PTHR48154">
    <property type="entry name" value="PROTEIN, PUTATIVE-RELATED"/>
    <property type="match status" value="1"/>
</dbReference>
<dbReference type="Pfam" id="PF24924">
    <property type="entry name" value="DUF7745"/>
    <property type="match status" value="1"/>
</dbReference>
<proteinExistence type="predicted"/>
<name>A0A371HU87_MUCPR</name>
<evidence type="ECO:0000313" key="3">
    <source>
        <dbReference type="EMBL" id="RDY06353.1"/>
    </source>
</evidence>
<dbReference type="InterPro" id="IPR056647">
    <property type="entry name" value="DUF7745"/>
</dbReference>
<feature type="coiled-coil region" evidence="1">
    <location>
        <begin position="169"/>
        <end position="196"/>
    </location>
</feature>
<dbReference type="OrthoDB" id="1459749at2759"/>
<gene>
    <name evidence="3" type="ORF">CR513_09672</name>
</gene>
<evidence type="ECO:0000313" key="4">
    <source>
        <dbReference type="Proteomes" id="UP000257109"/>
    </source>
</evidence>
<reference evidence="3" key="1">
    <citation type="submission" date="2018-05" db="EMBL/GenBank/DDBJ databases">
        <title>Draft genome of Mucuna pruriens seed.</title>
        <authorList>
            <person name="Nnadi N.E."/>
            <person name="Vos R."/>
            <person name="Hasami M.H."/>
            <person name="Devisetty U.K."/>
            <person name="Aguiy J.C."/>
        </authorList>
    </citation>
    <scope>NUCLEOTIDE SEQUENCE [LARGE SCALE GENOMIC DNA]</scope>
    <source>
        <strain evidence="3">JCA_2017</strain>
    </source>
</reference>
<evidence type="ECO:0000256" key="1">
    <source>
        <dbReference type="SAM" id="Coils"/>
    </source>
</evidence>
<feature type="domain" description="DUF7745" evidence="2">
    <location>
        <begin position="23"/>
        <end position="142"/>
    </location>
</feature>
<dbReference type="Proteomes" id="UP000257109">
    <property type="component" value="Unassembled WGS sequence"/>
</dbReference>
<evidence type="ECO:0000259" key="2">
    <source>
        <dbReference type="Pfam" id="PF24924"/>
    </source>
</evidence>
<sequence>MDVLADTYFLSTNAASGGGDWISPMTKEEWVRKLDEASEKLIHWYPPWNEREHVIIKCEGYPNVPLLGTQGAINYNLELMVLQVGYPTITLPPEEALTPFKGVHHRKIWRAWNNPIKKGTTEKLRSCGAFLEYRHWVEEQVKTVRLPWNKIQPRDSSTQPYEVQETLEVERLKRSLDKTKAERAHWKRKLEEVLEEIHHEKHLNVEITKKARAEHDARSRIGSCLKAADKEMCARRAERDQVAIEKERLEKTLLDSQRRKDEQREQFRQLQEKMHLLEEELTRANLSKEHLKEQGHKSLLELVKSKDRRCQDIADSAQERVNVATAETSSWKDKFFKLASLANLALKDIPRSLQAAEGMADFMKLPREITGFLGLCREFYDQLRARVAPP</sequence>
<dbReference type="PANTHER" id="PTHR48154:SF1">
    <property type="entry name" value="PROTEIN, PUTATIVE-RELATED"/>
    <property type="match status" value="1"/>
</dbReference>
<feature type="coiled-coil region" evidence="1">
    <location>
        <begin position="239"/>
        <end position="294"/>
    </location>
</feature>
<keyword evidence="4" id="KW-1185">Reference proteome</keyword>
<feature type="non-terminal residue" evidence="3">
    <location>
        <position position="1"/>
    </location>
</feature>
<organism evidence="3 4">
    <name type="scientific">Mucuna pruriens</name>
    <name type="common">Velvet bean</name>
    <name type="synonym">Dolichos pruriens</name>
    <dbReference type="NCBI Taxonomy" id="157652"/>
    <lineage>
        <taxon>Eukaryota</taxon>
        <taxon>Viridiplantae</taxon>
        <taxon>Streptophyta</taxon>
        <taxon>Embryophyta</taxon>
        <taxon>Tracheophyta</taxon>
        <taxon>Spermatophyta</taxon>
        <taxon>Magnoliopsida</taxon>
        <taxon>eudicotyledons</taxon>
        <taxon>Gunneridae</taxon>
        <taxon>Pentapetalae</taxon>
        <taxon>rosids</taxon>
        <taxon>fabids</taxon>
        <taxon>Fabales</taxon>
        <taxon>Fabaceae</taxon>
        <taxon>Papilionoideae</taxon>
        <taxon>50 kb inversion clade</taxon>
        <taxon>NPAAA clade</taxon>
        <taxon>indigoferoid/millettioid clade</taxon>
        <taxon>Phaseoleae</taxon>
        <taxon>Mucuna</taxon>
    </lineage>
</organism>